<protein>
    <submittedName>
        <fullName evidence="1">Uncharacterized protein</fullName>
    </submittedName>
</protein>
<proteinExistence type="predicted"/>
<evidence type="ECO:0000313" key="1">
    <source>
        <dbReference type="EMBL" id="JAH84550.1"/>
    </source>
</evidence>
<dbReference type="EMBL" id="GBXM01024027">
    <property type="protein sequence ID" value="JAH84550.1"/>
    <property type="molecule type" value="Transcribed_RNA"/>
</dbReference>
<name>A0A0E9W4M7_ANGAN</name>
<sequence>MDLAPAELWLWTAGVVCGCHKACWTLSLWPMSLCNASLATE</sequence>
<reference evidence="1" key="1">
    <citation type="submission" date="2014-11" db="EMBL/GenBank/DDBJ databases">
        <authorList>
            <person name="Amaro Gonzalez C."/>
        </authorList>
    </citation>
    <scope>NUCLEOTIDE SEQUENCE</scope>
</reference>
<organism evidence="1">
    <name type="scientific">Anguilla anguilla</name>
    <name type="common">European freshwater eel</name>
    <name type="synonym">Muraena anguilla</name>
    <dbReference type="NCBI Taxonomy" id="7936"/>
    <lineage>
        <taxon>Eukaryota</taxon>
        <taxon>Metazoa</taxon>
        <taxon>Chordata</taxon>
        <taxon>Craniata</taxon>
        <taxon>Vertebrata</taxon>
        <taxon>Euteleostomi</taxon>
        <taxon>Actinopterygii</taxon>
        <taxon>Neopterygii</taxon>
        <taxon>Teleostei</taxon>
        <taxon>Anguilliformes</taxon>
        <taxon>Anguillidae</taxon>
        <taxon>Anguilla</taxon>
    </lineage>
</organism>
<accession>A0A0E9W4M7</accession>
<reference evidence="1" key="2">
    <citation type="journal article" date="2015" name="Fish Shellfish Immunol.">
        <title>Early steps in the European eel (Anguilla anguilla)-Vibrio vulnificus interaction in the gills: Role of the RtxA13 toxin.</title>
        <authorList>
            <person name="Callol A."/>
            <person name="Pajuelo D."/>
            <person name="Ebbesson L."/>
            <person name="Teles M."/>
            <person name="MacKenzie S."/>
            <person name="Amaro C."/>
        </authorList>
    </citation>
    <scope>NUCLEOTIDE SEQUENCE</scope>
</reference>
<dbReference type="AlphaFoldDB" id="A0A0E9W4M7"/>